<dbReference type="GO" id="GO:0050839">
    <property type="term" value="F:cell adhesion molecule binding"/>
    <property type="evidence" value="ECO:0007669"/>
    <property type="project" value="TreeGrafter"/>
</dbReference>
<reference evidence="8 9" key="1">
    <citation type="submission" date="2019-07" db="EMBL/GenBank/DDBJ databases">
        <title>Draft genome assembly of a fouling barnacle, Amphibalanus amphitrite (Darwin, 1854): The first reference genome for Thecostraca.</title>
        <authorList>
            <person name="Kim W."/>
        </authorList>
    </citation>
    <scope>NUCLEOTIDE SEQUENCE [LARGE SCALE GENOMIC DNA]</scope>
    <source>
        <strain evidence="8">SNU_AA5</strain>
        <tissue evidence="8">Soma without cirri and trophi</tissue>
    </source>
</reference>
<dbReference type="SUPFAM" id="SSF48726">
    <property type="entry name" value="Immunoglobulin"/>
    <property type="match status" value="1"/>
</dbReference>
<dbReference type="InterPro" id="IPR036179">
    <property type="entry name" value="Ig-like_dom_sf"/>
</dbReference>
<sequence>MPRSPSSEVGSAARNTRLEVTVTRRAVIEPGQLLVTTRQPAQLTCHVTPPLAASDIVWFKDGRRLPAAASRPALQLTGGNRSVAGMYQCHVTDDLATTQVRIGALPARLLLSLVQQTVQPVVDTAITFTCAATSSPPPAVTWTRDGVSADQLGGRFHVQDSTSGVKDVTSQLTIQQVSRFSRCHS</sequence>
<comment type="subcellular location">
    <subcellularLocation>
        <location evidence="1">Membrane</location>
        <topology evidence="1">Single-pass type I membrane protein</topology>
    </subcellularLocation>
</comment>
<dbReference type="InterPro" id="IPR051275">
    <property type="entry name" value="Cell_adhesion_signaling"/>
</dbReference>
<dbReference type="PANTHER" id="PTHR11640:SF156">
    <property type="entry name" value="HEPARAN SULFATE PROTEOGLYCAN 2"/>
    <property type="match status" value="1"/>
</dbReference>
<evidence type="ECO:0000256" key="2">
    <source>
        <dbReference type="ARBA" id="ARBA00023136"/>
    </source>
</evidence>
<name>A0A6A4WEE6_AMPAM</name>
<dbReference type="AlphaFoldDB" id="A0A6A4WEE6"/>
<evidence type="ECO:0000259" key="6">
    <source>
        <dbReference type="PROSITE" id="PS50835"/>
    </source>
</evidence>
<evidence type="ECO:0000256" key="3">
    <source>
        <dbReference type="ARBA" id="ARBA00023157"/>
    </source>
</evidence>
<evidence type="ECO:0000256" key="4">
    <source>
        <dbReference type="ARBA" id="ARBA00023180"/>
    </source>
</evidence>
<dbReference type="EMBL" id="VIIS01000930">
    <property type="protein sequence ID" value="KAF0303549.1"/>
    <property type="molecule type" value="Genomic_DNA"/>
</dbReference>
<dbReference type="PROSITE" id="PS50835">
    <property type="entry name" value="IG_LIKE"/>
    <property type="match status" value="2"/>
</dbReference>
<dbReference type="InterPro" id="IPR013783">
    <property type="entry name" value="Ig-like_fold"/>
</dbReference>
<keyword evidence="9" id="KW-1185">Reference proteome</keyword>
<keyword evidence="4" id="KW-0325">Glycoprotein</keyword>
<feature type="domain" description="Ig-like" evidence="6">
    <location>
        <begin position="5"/>
        <end position="103"/>
    </location>
</feature>
<dbReference type="Pfam" id="PF13927">
    <property type="entry name" value="Ig_3"/>
    <property type="match status" value="1"/>
</dbReference>
<proteinExistence type="predicted"/>
<protein>
    <submittedName>
        <fullName evidence="8">Down syndrome cell adhesion molecule-like protein Dscam2</fullName>
    </submittedName>
</protein>
<dbReference type="Gene3D" id="2.60.40.10">
    <property type="entry name" value="Immunoglobulins"/>
    <property type="match status" value="2"/>
</dbReference>
<gene>
    <name evidence="8" type="primary">Dscam2_18</name>
    <name evidence="7" type="synonym">Dscam2_6</name>
    <name evidence="7" type="ORF">FJT64_009496</name>
    <name evidence="8" type="ORF">FJT64_024475</name>
</gene>
<keyword evidence="5" id="KW-0393">Immunoglobulin domain</keyword>
<dbReference type="PANTHER" id="PTHR11640">
    <property type="entry name" value="NEPHRIN"/>
    <property type="match status" value="1"/>
</dbReference>
<keyword evidence="3" id="KW-1015">Disulfide bond</keyword>
<evidence type="ECO:0000256" key="1">
    <source>
        <dbReference type="ARBA" id="ARBA00004479"/>
    </source>
</evidence>
<organism evidence="8 9">
    <name type="scientific">Amphibalanus amphitrite</name>
    <name type="common">Striped barnacle</name>
    <name type="synonym">Balanus amphitrite</name>
    <dbReference type="NCBI Taxonomy" id="1232801"/>
    <lineage>
        <taxon>Eukaryota</taxon>
        <taxon>Metazoa</taxon>
        <taxon>Ecdysozoa</taxon>
        <taxon>Arthropoda</taxon>
        <taxon>Crustacea</taxon>
        <taxon>Multicrustacea</taxon>
        <taxon>Cirripedia</taxon>
        <taxon>Thoracica</taxon>
        <taxon>Thoracicalcarea</taxon>
        <taxon>Balanomorpha</taxon>
        <taxon>Balanoidea</taxon>
        <taxon>Balanidae</taxon>
        <taxon>Amphibalaninae</taxon>
        <taxon>Amphibalanus</taxon>
    </lineage>
</organism>
<dbReference type="OrthoDB" id="438268at2759"/>
<dbReference type="InterPro" id="IPR007110">
    <property type="entry name" value="Ig-like_dom"/>
</dbReference>
<comment type="caution">
    <text evidence="8">The sequence shown here is derived from an EMBL/GenBank/DDBJ whole genome shotgun (WGS) entry which is preliminary data.</text>
</comment>
<dbReference type="GO" id="GO:0005911">
    <property type="term" value="C:cell-cell junction"/>
    <property type="evidence" value="ECO:0007669"/>
    <property type="project" value="TreeGrafter"/>
</dbReference>
<keyword evidence="2" id="KW-0472">Membrane</keyword>
<dbReference type="EMBL" id="VIIS01001806">
    <property type="protein sequence ID" value="KAF0292526.1"/>
    <property type="molecule type" value="Genomic_DNA"/>
</dbReference>
<accession>A0A6A4WEE6</accession>
<dbReference type="GO" id="GO:0005886">
    <property type="term" value="C:plasma membrane"/>
    <property type="evidence" value="ECO:0007669"/>
    <property type="project" value="TreeGrafter"/>
</dbReference>
<evidence type="ECO:0000313" key="7">
    <source>
        <dbReference type="EMBL" id="KAF0292526.1"/>
    </source>
</evidence>
<dbReference type="Proteomes" id="UP000440578">
    <property type="component" value="Unassembled WGS sequence"/>
</dbReference>
<evidence type="ECO:0000256" key="5">
    <source>
        <dbReference type="ARBA" id="ARBA00023319"/>
    </source>
</evidence>
<dbReference type="GO" id="GO:0098609">
    <property type="term" value="P:cell-cell adhesion"/>
    <property type="evidence" value="ECO:0007669"/>
    <property type="project" value="TreeGrafter"/>
</dbReference>
<evidence type="ECO:0000313" key="8">
    <source>
        <dbReference type="EMBL" id="KAF0303549.1"/>
    </source>
</evidence>
<feature type="domain" description="Ig-like" evidence="6">
    <location>
        <begin position="106"/>
        <end position="185"/>
    </location>
</feature>
<evidence type="ECO:0000313" key="9">
    <source>
        <dbReference type="Proteomes" id="UP000440578"/>
    </source>
</evidence>